<dbReference type="CDD" id="cd00761">
    <property type="entry name" value="Glyco_tranf_GTA_type"/>
    <property type="match status" value="1"/>
</dbReference>
<name>A0ABV4XUC5_9CYAN</name>
<evidence type="ECO:0000313" key="3">
    <source>
        <dbReference type="Proteomes" id="UP001576784"/>
    </source>
</evidence>
<dbReference type="SUPFAM" id="SSF53448">
    <property type="entry name" value="Nucleotide-diphospho-sugar transferases"/>
    <property type="match status" value="1"/>
</dbReference>
<dbReference type="Gene3D" id="3.90.550.10">
    <property type="entry name" value="Spore Coat Polysaccharide Biosynthesis Protein SpsA, Chain A"/>
    <property type="match status" value="1"/>
</dbReference>
<organism evidence="2 3">
    <name type="scientific">Floridaenema flaviceps BLCC-F50</name>
    <dbReference type="NCBI Taxonomy" id="3153642"/>
    <lineage>
        <taxon>Bacteria</taxon>
        <taxon>Bacillati</taxon>
        <taxon>Cyanobacteriota</taxon>
        <taxon>Cyanophyceae</taxon>
        <taxon>Oscillatoriophycideae</taxon>
        <taxon>Aerosakkonematales</taxon>
        <taxon>Aerosakkonemataceae</taxon>
        <taxon>Floridanema</taxon>
        <taxon>Floridanema flaviceps</taxon>
    </lineage>
</organism>
<dbReference type="EC" id="2.4.-.-" evidence="2"/>
<dbReference type="PANTHER" id="PTHR43685">
    <property type="entry name" value="GLYCOSYLTRANSFERASE"/>
    <property type="match status" value="1"/>
</dbReference>
<dbReference type="PANTHER" id="PTHR43685:SF2">
    <property type="entry name" value="GLYCOSYLTRANSFERASE 2-LIKE DOMAIN-CONTAINING PROTEIN"/>
    <property type="match status" value="1"/>
</dbReference>
<evidence type="ECO:0000259" key="1">
    <source>
        <dbReference type="Pfam" id="PF10111"/>
    </source>
</evidence>
<dbReference type="RefSeq" id="WP_413264906.1">
    <property type="nucleotide sequence ID" value="NZ_JBHFNR010000149.1"/>
</dbReference>
<dbReference type="GO" id="GO:0016757">
    <property type="term" value="F:glycosyltransferase activity"/>
    <property type="evidence" value="ECO:0007669"/>
    <property type="project" value="UniProtKB-KW"/>
</dbReference>
<evidence type="ECO:0000313" key="2">
    <source>
        <dbReference type="EMBL" id="MFB2895267.1"/>
    </source>
</evidence>
<protein>
    <submittedName>
        <fullName evidence="2">Glycosyltransferase</fullName>
        <ecNumber evidence="2">2.4.-.-</ecNumber>
    </submittedName>
</protein>
<accession>A0ABV4XUC5</accession>
<keyword evidence="2" id="KW-0808">Transferase</keyword>
<dbReference type="InterPro" id="IPR019290">
    <property type="entry name" value="GlycosylTrfase-like_prok"/>
</dbReference>
<gene>
    <name evidence="2" type="ORF">ACE1CI_20365</name>
</gene>
<dbReference type="Proteomes" id="UP001576784">
    <property type="component" value="Unassembled WGS sequence"/>
</dbReference>
<comment type="caution">
    <text evidence="2">The sequence shown here is derived from an EMBL/GenBank/DDBJ whole genome shotgun (WGS) entry which is preliminary data.</text>
</comment>
<proteinExistence type="predicted"/>
<dbReference type="InterPro" id="IPR050834">
    <property type="entry name" value="Glycosyltransf_2"/>
</dbReference>
<dbReference type="InterPro" id="IPR029044">
    <property type="entry name" value="Nucleotide-diphossugar_trans"/>
</dbReference>
<dbReference type="EMBL" id="JBHFNR010000149">
    <property type="protein sequence ID" value="MFB2895267.1"/>
    <property type="molecule type" value="Genomic_DNA"/>
</dbReference>
<sequence length="326" mass="36596">MPLVSVIIPIFNGEKTIRDTIESVINQTFSNWELIAIDDGSQDATLDIVSSIKDSRLKVFSYPNAGAPTSRNRGFSHSEGEFIAFLDADDCWTPDKLEAQLKALQENPDAAVAYSWSDFVDESGSFLRQGSHSTVSGNVYEKLLLADFLDNGSNPLIRRQAFMEVGGFDESLPAGQDWDLYLRLAARYNFVVVPVSQILYRVSANSISSNVMRLESGCLKAIERAFSQAPESLQYLKPYSLANLYKYLTFKILDAPPERHKGLAAARFIWQAIVCDRDRLPKQQILFRILLKIALFTLLPSKKAQALIDKSNTLPKIQNVLLSYMR</sequence>
<keyword evidence="3" id="KW-1185">Reference proteome</keyword>
<keyword evidence="2" id="KW-0328">Glycosyltransferase</keyword>
<dbReference type="Pfam" id="PF10111">
    <property type="entry name" value="Glyco_tranf_2_2"/>
    <property type="match status" value="1"/>
</dbReference>
<reference evidence="2 3" key="1">
    <citation type="submission" date="2024-09" db="EMBL/GenBank/DDBJ databases">
        <title>Floridaenema gen nov. (Aerosakkonemataceae, Aerosakkonematales ord. nov., Cyanobacteria) from benthic tropical and subtropical fresh waters, with the description of four new species.</title>
        <authorList>
            <person name="Moretto J.A."/>
            <person name="Berthold D.E."/>
            <person name="Lefler F.W."/>
            <person name="Huang I.-S."/>
            <person name="Laughinghouse H. IV."/>
        </authorList>
    </citation>
    <scope>NUCLEOTIDE SEQUENCE [LARGE SCALE GENOMIC DNA]</scope>
    <source>
        <strain evidence="2 3">BLCC-F50</strain>
    </source>
</reference>
<feature type="domain" description="Glycosyltransferase 2-like prokaryotic type" evidence="1">
    <location>
        <begin position="5"/>
        <end position="251"/>
    </location>
</feature>